<dbReference type="GO" id="GO:0005840">
    <property type="term" value="C:ribosome"/>
    <property type="evidence" value="ECO:0007669"/>
    <property type="project" value="UniProtKB-KW"/>
</dbReference>
<dbReference type="SMR" id="A0A6C1DSR5"/>
<keyword evidence="1" id="KW-0689">Ribosomal protein</keyword>
<dbReference type="Proteomes" id="UP000501346">
    <property type="component" value="Chromosome ScVII"/>
</dbReference>
<accession>A0A6C1DSR5</accession>
<protein>
    <submittedName>
        <fullName evidence="1">Mitochondrial 37S ribosomal protein YmS-A</fullName>
    </submittedName>
</protein>
<sequence>MGTITVVINEGPILLIRALHRATTNKKMFRSTVWRRFASTGEIAKAKLDEFLIYHKTDAKLKPFIYRPKNAQILLTKDIRDPKTREPLQPRPPVKPLSKQTLNDFIYSVEPNSTELLDWFKEWTGTSIRKRAIWTYISPIHVQKMLTASFFKIGKYAHMVGLLYGIEHKFLKAQNPSVFDIEHFFNTNIMCALHRNRLKDYKDAEIAQRKLQVAWKKVLNRKNNTGLANILVATLGRQIGFTPELTGLQPVDISLPDIPNSSSGAELKDLLSKYEGIYLIARTLLDIDQHNAQYLELQEFIRQYQNALSESSDPYDTHLKALGLLETPPPQESTEKEEK</sequence>
<keyword evidence="2" id="KW-1185">Reference proteome</keyword>
<keyword evidence="1" id="KW-0687">Ribonucleoprotein</keyword>
<evidence type="ECO:0000313" key="1">
    <source>
        <dbReference type="EMBL" id="QID79617.1"/>
    </source>
</evidence>
<evidence type="ECO:0000313" key="2">
    <source>
        <dbReference type="Proteomes" id="UP000501346"/>
    </source>
</evidence>
<gene>
    <name evidence="1" type="primary">MRP13_1</name>
    <name evidence="1" type="ORF">GRS66_001893</name>
</gene>
<dbReference type="InterPro" id="IPR059185">
    <property type="entry name" value="MRP13_sacc"/>
</dbReference>
<proteinExistence type="predicted"/>
<dbReference type="OrthoDB" id="4061106at2759"/>
<name>A0A6C1DSR5_SACPS</name>
<organism evidence="1 2">
    <name type="scientific">Saccharomyces pastorianus</name>
    <name type="common">Lager yeast</name>
    <name type="synonym">Saccharomyces cerevisiae x Saccharomyces eubayanus</name>
    <dbReference type="NCBI Taxonomy" id="27292"/>
    <lineage>
        <taxon>Eukaryota</taxon>
        <taxon>Fungi</taxon>
        <taxon>Dikarya</taxon>
        <taxon>Ascomycota</taxon>
        <taxon>Saccharomycotina</taxon>
        <taxon>Saccharomycetes</taxon>
        <taxon>Saccharomycetales</taxon>
        <taxon>Saccharomycetaceae</taxon>
        <taxon>Saccharomyces</taxon>
    </lineage>
</organism>
<dbReference type="EMBL" id="CP048988">
    <property type="protein sequence ID" value="QID79617.1"/>
    <property type="molecule type" value="Genomic_DNA"/>
</dbReference>
<dbReference type="AlphaFoldDB" id="A0A6C1DSR5"/>
<dbReference type="CDD" id="cd23704">
    <property type="entry name" value="mS44"/>
    <property type="match status" value="1"/>
</dbReference>
<reference evidence="1 2" key="1">
    <citation type="journal article" date="2019" name="BMC Genomics">
        <title>Chromosome level assembly and comparative genome analysis confirm lager-brewing yeasts originated from a single hybridization.</title>
        <authorList>
            <person name="Salazar A.N."/>
            <person name="Gorter de Vries A.R."/>
            <person name="van den Broek M."/>
            <person name="Brouwers N."/>
            <person name="de la Torre Cortes P."/>
            <person name="Kuijpers N.G.A."/>
            <person name="Daran J.G."/>
            <person name="Abeel T."/>
        </authorList>
    </citation>
    <scope>NUCLEOTIDE SEQUENCE [LARGE SCALE GENOMIC DNA]</scope>
    <source>
        <strain evidence="1 2">CBS 1483</strain>
    </source>
</reference>